<feature type="region of interest" description="Disordered" evidence="7">
    <location>
        <begin position="916"/>
        <end position="996"/>
    </location>
</feature>
<dbReference type="GO" id="GO:0005667">
    <property type="term" value="C:transcription regulator complex"/>
    <property type="evidence" value="ECO:0007669"/>
    <property type="project" value="UniProtKB-ARBA"/>
</dbReference>
<dbReference type="EMBL" id="JBHFQA010000001">
    <property type="protein sequence ID" value="KAL2103628.1"/>
    <property type="molecule type" value="Genomic_DNA"/>
</dbReference>
<evidence type="ECO:0000313" key="10">
    <source>
        <dbReference type="Proteomes" id="UP001591681"/>
    </source>
</evidence>
<dbReference type="InterPro" id="IPR003894">
    <property type="entry name" value="TAFH_NHR1"/>
</dbReference>
<accession>A0ABD1KWS7</accession>
<dbReference type="InterPro" id="IPR009072">
    <property type="entry name" value="Histone-fold"/>
</dbReference>
<dbReference type="Pfam" id="PF07531">
    <property type="entry name" value="TAFH"/>
    <property type="match status" value="1"/>
</dbReference>
<dbReference type="PROSITE" id="PS51119">
    <property type="entry name" value="TAFH"/>
    <property type="match status" value="1"/>
</dbReference>
<evidence type="ECO:0000256" key="7">
    <source>
        <dbReference type="SAM" id="MobiDB-lite"/>
    </source>
</evidence>
<reference evidence="9 10" key="1">
    <citation type="submission" date="2024-09" db="EMBL/GenBank/DDBJ databases">
        <title>A chromosome-level genome assembly of Gray's grenadier anchovy, Coilia grayii.</title>
        <authorList>
            <person name="Fu Z."/>
        </authorList>
    </citation>
    <scope>NUCLEOTIDE SEQUENCE [LARGE SCALE GENOMIC DNA]</scope>
    <source>
        <strain evidence="9">G4</strain>
        <tissue evidence="9">Muscle</tissue>
    </source>
</reference>
<evidence type="ECO:0000256" key="3">
    <source>
        <dbReference type="ARBA" id="ARBA00022553"/>
    </source>
</evidence>
<dbReference type="SUPFAM" id="SSF158553">
    <property type="entry name" value="TAFH domain-like"/>
    <property type="match status" value="1"/>
</dbReference>
<dbReference type="PANTHER" id="PTHR15138:SF18">
    <property type="entry name" value="TATA-BOX BINDING PROTEIN ASSOCIATED FACTOR 4"/>
    <property type="match status" value="1"/>
</dbReference>
<feature type="region of interest" description="Disordered" evidence="7">
    <location>
        <begin position="604"/>
        <end position="631"/>
    </location>
</feature>
<gene>
    <name evidence="9" type="ORF">ACEWY4_000496</name>
</gene>
<dbReference type="SMART" id="SM00549">
    <property type="entry name" value="TAFH"/>
    <property type="match status" value="1"/>
</dbReference>
<feature type="domain" description="TAFH" evidence="8">
    <location>
        <begin position="520"/>
        <end position="617"/>
    </location>
</feature>
<protein>
    <recommendedName>
        <fullName evidence="8">TAFH domain-containing protein</fullName>
    </recommendedName>
</protein>
<dbReference type="Proteomes" id="UP001591681">
    <property type="component" value="Unassembled WGS sequence"/>
</dbReference>
<evidence type="ECO:0000256" key="6">
    <source>
        <dbReference type="ARBA" id="ARBA00023242"/>
    </source>
</evidence>
<organism evidence="9 10">
    <name type="scientific">Coilia grayii</name>
    <name type="common">Gray's grenadier anchovy</name>
    <dbReference type="NCBI Taxonomy" id="363190"/>
    <lineage>
        <taxon>Eukaryota</taxon>
        <taxon>Metazoa</taxon>
        <taxon>Chordata</taxon>
        <taxon>Craniata</taxon>
        <taxon>Vertebrata</taxon>
        <taxon>Euteleostomi</taxon>
        <taxon>Actinopterygii</taxon>
        <taxon>Neopterygii</taxon>
        <taxon>Teleostei</taxon>
        <taxon>Clupei</taxon>
        <taxon>Clupeiformes</taxon>
        <taxon>Clupeoidei</taxon>
        <taxon>Engraulidae</taxon>
        <taxon>Coilinae</taxon>
        <taxon>Coilia</taxon>
    </lineage>
</organism>
<keyword evidence="3" id="KW-0597">Phosphoprotein</keyword>
<comment type="caution">
    <text evidence="9">The sequence shown here is derived from an EMBL/GenBank/DDBJ whole genome shotgun (WGS) entry which is preliminary data.</text>
</comment>
<evidence type="ECO:0000256" key="2">
    <source>
        <dbReference type="ARBA" id="ARBA00006178"/>
    </source>
</evidence>
<keyword evidence="6" id="KW-0539">Nucleus</keyword>
<dbReference type="GO" id="GO:0006366">
    <property type="term" value="P:transcription by RNA polymerase II"/>
    <property type="evidence" value="ECO:0007669"/>
    <property type="project" value="UniProtKB-ARBA"/>
</dbReference>
<dbReference type="InterPro" id="IPR037249">
    <property type="entry name" value="TAFH/NHR1_dom_sf"/>
</dbReference>
<name>A0ABD1KWS7_9TELE</name>
<evidence type="ECO:0000256" key="4">
    <source>
        <dbReference type="ARBA" id="ARBA00023015"/>
    </source>
</evidence>
<dbReference type="AlphaFoldDB" id="A0ABD1KWS7"/>
<evidence type="ECO:0000256" key="5">
    <source>
        <dbReference type="ARBA" id="ARBA00023163"/>
    </source>
</evidence>
<dbReference type="Gene3D" id="1.20.120.1110">
    <property type="entry name" value="TAFH/NHR1 domain"/>
    <property type="match status" value="1"/>
</dbReference>
<feature type="compositionally biased region" description="Basic and acidic residues" evidence="7">
    <location>
        <begin position="922"/>
        <end position="940"/>
    </location>
</feature>
<dbReference type="FunFam" id="1.20.120.1110:FF:000002">
    <property type="entry name" value="Transcription initiation factor TFIID subunit 4B"/>
    <property type="match status" value="1"/>
</dbReference>
<dbReference type="InterPro" id="IPR045144">
    <property type="entry name" value="TAF4"/>
</dbReference>
<evidence type="ECO:0000256" key="1">
    <source>
        <dbReference type="ARBA" id="ARBA00004123"/>
    </source>
</evidence>
<keyword evidence="10" id="KW-1185">Reference proteome</keyword>
<comment type="subcellular location">
    <subcellularLocation>
        <location evidence="1">Nucleus</location>
    </subcellularLocation>
</comment>
<comment type="similarity">
    <text evidence="2">Belongs to the TAF4 family.</text>
</comment>
<feature type="compositionally biased region" description="Low complexity" evidence="7">
    <location>
        <begin position="606"/>
        <end position="631"/>
    </location>
</feature>
<dbReference type="Gene3D" id="1.10.20.10">
    <property type="entry name" value="Histone, subunit A"/>
    <property type="match status" value="1"/>
</dbReference>
<dbReference type="CDD" id="cd08045">
    <property type="entry name" value="HFD_TAF4"/>
    <property type="match status" value="1"/>
</dbReference>
<dbReference type="GO" id="GO:0006357">
    <property type="term" value="P:regulation of transcription by RNA polymerase II"/>
    <property type="evidence" value="ECO:0007669"/>
    <property type="project" value="UniProtKB-ARBA"/>
</dbReference>
<dbReference type="SUPFAM" id="SSF47113">
    <property type="entry name" value="Histone-fold"/>
    <property type="match status" value="1"/>
</dbReference>
<feature type="region of interest" description="Disordered" evidence="7">
    <location>
        <begin position="276"/>
        <end position="304"/>
    </location>
</feature>
<evidence type="ECO:0000259" key="8">
    <source>
        <dbReference type="PROSITE" id="PS51119"/>
    </source>
</evidence>
<feature type="region of interest" description="Disordered" evidence="7">
    <location>
        <begin position="645"/>
        <end position="681"/>
    </location>
</feature>
<sequence length="1033" mass="108047">MAAGSDLLDDVFFNTEVDEKVVSDIVGSLESELTGSGHGNSAVRVQGVVNHISNSSGSANSSVQDNKMGLAQELVKAGAGVPGGVINNTRSQGSTMDAAVGTTSAAGSGTQVEINQGKAGAGNAVLTAIPNHGLGCGQKGTSGMPTLNGSNVVINSHSSGSVPATTGTTASSINSVGSTGPAVTVVNNGPGSVVKGQTIVLPSSSSSVIQTSLMNTQNVVTSTVISSQTSCLTTGPTVTLVRPPMQTPGPVTTQNGNNNSVLTANVNVAHLALSNTSTPVSSGPQINKSESPKTIIQPTTQTGSPTVVAGNLTLGQPMQSTLQPGTTGAASVVGKSPVLQNVTRTSVPSTITASPGGIRAIAPQVLAPRLPNAQPNQPNIQNIQLPPGMVLVRSESGQLLMIHQHTLAQMQAQSQGAMATRPATPTSSPPVQITSVQGPGTPIIARQVAPTTIIKQGSPAQTTVQATTTLQRPPVLQNIMLGGAGAAPTVGTPPPVQPGKAVTQKVVTPRALAATTTETLENVKKCKNFLSTLIKLASSGKQSSETAANVKELVKSLLEGKIEAEDFTSRLYQELNSSPQPYLVPFLKRSLPALRQMTPDSTAFIQQSQLQQQSQPQPQQQSQAAPQPTSTALTAVVLGGSATQRTAIQPAPAHMKTPTTATGTTANATVTPSPHHPVISLAQTGQNKPSLILQQPQQQATLRPQVTIAQTSMVALRGQPHNRMFSPQTVVKQLSTGSLIRPGLAPGTKVLSVSGPQALASAAQKNKLKEAGGGSFRDDDDINDVASMAGVNLSEESARILATNSELVGAVTRSCKDEAFLFTESLRRKMLEIGRKYGITDLGPDVIHFVSHATQTRLQNLLEKVSEVAQQKNISFKEDERYEQASDVRMQLKFFEQLDQMEKQRKEEQEREILMKAAKSRSRQEDPEQLRLKQKAKEMQQQELAQMRQRDANLTALAAIGPRKKRKVDSPASGAGAEGSGAGSAASGSSGAGGSRQFTRQRIIRVNLRDLLVCLENERETSHSHLLYKAFLK</sequence>
<feature type="compositionally biased region" description="Low complexity" evidence="7">
    <location>
        <begin position="657"/>
        <end position="671"/>
    </location>
</feature>
<proteinExistence type="inferred from homology"/>
<dbReference type="Pfam" id="PF05236">
    <property type="entry name" value="TAF4"/>
    <property type="match status" value="1"/>
</dbReference>
<keyword evidence="4" id="KW-0805">Transcription regulation</keyword>
<evidence type="ECO:0000313" key="9">
    <source>
        <dbReference type="EMBL" id="KAL2103628.1"/>
    </source>
</evidence>
<keyword evidence="5" id="KW-0804">Transcription</keyword>
<dbReference type="InterPro" id="IPR007900">
    <property type="entry name" value="TAF4_C"/>
</dbReference>
<dbReference type="PANTHER" id="PTHR15138">
    <property type="entry name" value="TRANSCRIPTION INITIATION FACTOR TFIID SUBUNIT 4"/>
    <property type="match status" value="1"/>
</dbReference>
<dbReference type="GO" id="GO:0005634">
    <property type="term" value="C:nucleus"/>
    <property type="evidence" value="ECO:0007669"/>
    <property type="project" value="UniProtKB-SubCell"/>
</dbReference>
<dbReference type="FunFam" id="1.10.20.10:FF:000015">
    <property type="entry name" value="Transcription initiation factor TFIID subunit 4B"/>
    <property type="match status" value="1"/>
</dbReference>